<dbReference type="KEGG" id="csl:COCSUDRAFT_56222"/>
<comment type="caution">
    <text evidence="2">The sequence shown here is derived from an EMBL/GenBank/DDBJ whole genome shotgun (WGS) entry which is preliminary data.</text>
</comment>
<evidence type="ECO:0000313" key="3">
    <source>
        <dbReference type="Proteomes" id="UP000007264"/>
    </source>
</evidence>
<evidence type="ECO:0000256" key="1">
    <source>
        <dbReference type="SAM" id="MobiDB-lite"/>
    </source>
</evidence>
<proteinExistence type="predicted"/>
<keyword evidence="3" id="KW-1185">Reference proteome</keyword>
<protein>
    <submittedName>
        <fullName evidence="2">Uncharacterized protein</fullName>
    </submittedName>
</protein>
<dbReference type="EMBL" id="AGSI01000011">
    <property type="protein sequence ID" value="EIE21775.1"/>
    <property type="molecule type" value="Genomic_DNA"/>
</dbReference>
<dbReference type="RefSeq" id="XP_005646319.1">
    <property type="nucleotide sequence ID" value="XM_005646262.1"/>
</dbReference>
<dbReference type="AlphaFoldDB" id="I0YTQ6"/>
<feature type="region of interest" description="Disordered" evidence="1">
    <location>
        <begin position="94"/>
        <end position="172"/>
    </location>
</feature>
<sequence length="172" mass="17357">MNFHLDTFDLVVDSPRLPQLAGKQLHLKATLDGVVLDAPNCSCTYTDMSEPPPTLVATPRVAPVSPFRDAPPLPFNTAAPAAGLSRSMSAGQALGLPASKAGSGGGAVATAGPLESPCSLETPPETPEGGLSSSGMDASESAPESPGKGDVQRPMTHAISEGNLVSLDRSAA</sequence>
<dbReference type="Proteomes" id="UP000007264">
    <property type="component" value="Unassembled WGS sequence"/>
</dbReference>
<gene>
    <name evidence="2" type="ORF">COCSUDRAFT_56222</name>
</gene>
<reference evidence="2 3" key="1">
    <citation type="journal article" date="2012" name="Genome Biol.">
        <title>The genome of the polar eukaryotic microalga coccomyxa subellipsoidea reveals traits of cold adaptation.</title>
        <authorList>
            <person name="Blanc G."/>
            <person name="Agarkova I."/>
            <person name="Grimwood J."/>
            <person name="Kuo A."/>
            <person name="Brueggeman A."/>
            <person name="Dunigan D."/>
            <person name="Gurnon J."/>
            <person name="Ladunga I."/>
            <person name="Lindquist E."/>
            <person name="Lucas S."/>
            <person name="Pangilinan J."/>
            <person name="Proschold T."/>
            <person name="Salamov A."/>
            <person name="Schmutz J."/>
            <person name="Weeks D."/>
            <person name="Yamada T."/>
            <person name="Claverie J.M."/>
            <person name="Grigoriev I."/>
            <person name="Van Etten J."/>
            <person name="Lomsadze A."/>
            <person name="Borodovsky M."/>
        </authorList>
    </citation>
    <scope>NUCLEOTIDE SEQUENCE [LARGE SCALE GENOMIC DNA]</scope>
    <source>
        <strain evidence="2 3">C-169</strain>
    </source>
</reference>
<dbReference type="GeneID" id="17039760"/>
<name>I0YTQ6_COCSC</name>
<organism evidence="2 3">
    <name type="scientific">Coccomyxa subellipsoidea (strain C-169)</name>
    <name type="common">Green microalga</name>
    <dbReference type="NCBI Taxonomy" id="574566"/>
    <lineage>
        <taxon>Eukaryota</taxon>
        <taxon>Viridiplantae</taxon>
        <taxon>Chlorophyta</taxon>
        <taxon>core chlorophytes</taxon>
        <taxon>Trebouxiophyceae</taxon>
        <taxon>Trebouxiophyceae incertae sedis</taxon>
        <taxon>Coccomyxaceae</taxon>
        <taxon>Coccomyxa</taxon>
        <taxon>Coccomyxa subellipsoidea</taxon>
    </lineage>
</organism>
<accession>I0YTQ6</accession>
<evidence type="ECO:0000313" key="2">
    <source>
        <dbReference type="EMBL" id="EIE21775.1"/>
    </source>
</evidence>